<evidence type="ECO:0000313" key="2">
    <source>
        <dbReference type="Proteomes" id="UP001301769"/>
    </source>
</evidence>
<dbReference type="AlphaFoldDB" id="A0AAN6YDL0"/>
<evidence type="ECO:0000313" key="1">
    <source>
        <dbReference type="EMBL" id="KAK4217338.1"/>
    </source>
</evidence>
<proteinExistence type="predicted"/>
<gene>
    <name evidence="1" type="ORF">QBC37DRAFT_396775</name>
</gene>
<reference evidence="1" key="1">
    <citation type="journal article" date="2023" name="Mol. Phylogenet. Evol.">
        <title>Genome-scale phylogeny and comparative genomics of the fungal order Sordariales.</title>
        <authorList>
            <person name="Hensen N."/>
            <person name="Bonometti L."/>
            <person name="Westerberg I."/>
            <person name="Brannstrom I.O."/>
            <person name="Guillou S."/>
            <person name="Cros-Aarteil S."/>
            <person name="Calhoun S."/>
            <person name="Haridas S."/>
            <person name="Kuo A."/>
            <person name="Mondo S."/>
            <person name="Pangilinan J."/>
            <person name="Riley R."/>
            <person name="LaButti K."/>
            <person name="Andreopoulos B."/>
            <person name="Lipzen A."/>
            <person name="Chen C."/>
            <person name="Yan M."/>
            <person name="Daum C."/>
            <person name="Ng V."/>
            <person name="Clum A."/>
            <person name="Steindorff A."/>
            <person name="Ohm R.A."/>
            <person name="Martin F."/>
            <person name="Silar P."/>
            <person name="Natvig D.O."/>
            <person name="Lalanne C."/>
            <person name="Gautier V."/>
            <person name="Ament-Velasquez S.L."/>
            <person name="Kruys A."/>
            <person name="Hutchinson M.I."/>
            <person name="Powell A.J."/>
            <person name="Barry K."/>
            <person name="Miller A.N."/>
            <person name="Grigoriev I.V."/>
            <person name="Debuchy R."/>
            <person name="Gladieux P."/>
            <person name="Hiltunen Thoren M."/>
            <person name="Johannesson H."/>
        </authorList>
    </citation>
    <scope>NUCLEOTIDE SEQUENCE</scope>
    <source>
        <strain evidence="1">PSN293</strain>
    </source>
</reference>
<sequence length="256" mass="28604">MPFHHYPERFLLTPHNALLRTTIVTTSVDINGRRNNLGLRQWVEPTPYVPAISGRRLAHSFQCTHPFLGSLYDTHRMMGTGEGGCERCYALPPPFLWGERQGQTNGFLAACQNENRVLSVDKPGKYITFSTGLMPPGGAPMPMYRVTENLALNRNSVGYLSRENLKPHSWRAWMTLLPRDRMPRAVLGPCRREEGTTGTFAGSFGLNCAVSSLVLFAGATSAGEMDQPIEANAAVSTSQRFCIRETPVQLRRRPRR</sequence>
<keyword evidence="2" id="KW-1185">Reference proteome</keyword>
<protein>
    <submittedName>
        <fullName evidence="1">Uncharacterized protein</fullName>
    </submittedName>
</protein>
<dbReference type="Proteomes" id="UP001301769">
    <property type="component" value="Unassembled WGS sequence"/>
</dbReference>
<dbReference type="EMBL" id="MU858060">
    <property type="protein sequence ID" value="KAK4217338.1"/>
    <property type="molecule type" value="Genomic_DNA"/>
</dbReference>
<comment type="caution">
    <text evidence="1">The sequence shown here is derived from an EMBL/GenBank/DDBJ whole genome shotgun (WGS) entry which is preliminary data.</text>
</comment>
<accession>A0AAN6YDL0</accession>
<name>A0AAN6YDL0_9PEZI</name>
<reference evidence="1" key="2">
    <citation type="submission" date="2023-05" db="EMBL/GenBank/DDBJ databases">
        <authorList>
            <consortium name="Lawrence Berkeley National Laboratory"/>
            <person name="Steindorff A."/>
            <person name="Hensen N."/>
            <person name="Bonometti L."/>
            <person name="Westerberg I."/>
            <person name="Brannstrom I.O."/>
            <person name="Guillou S."/>
            <person name="Cros-Aarteil S."/>
            <person name="Calhoun S."/>
            <person name="Haridas S."/>
            <person name="Kuo A."/>
            <person name="Mondo S."/>
            <person name="Pangilinan J."/>
            <person name="Riley R."/>
            <person name="Labutti K."/>
            <person name="Andreopoulos B."/>
            <person name="Lipzen A."/>
            <person name="Chen C."/>
            <person name="Yanf M."/>
            <person name="Daum C."/>
            <person name="Ng V."/>
            <person name="Clum A."/>
            <person name="Ohm R."/>
            <person name="Martin F."/>
            <person name="Silar P."/>
            <person name="Natvig D."/>
            <person name="Lalanne C."/>
            <person name="Gautier V."/>
            <person name="Ament-Velasquez S.L."/>
            <person name="Kruys A."/>
            <person name="Hutchinson M.I."/>
            <person name="Powell A.J."/>
            <person name="Barry K."/>
            <person name="Miller A.N."/>
            <person name="Grigoriev I.V."/>
            <person name="Debuchy R."/>
            <person name="Gladieux P."/>
            <person name="Thoren M.H."/>
            <person name="Johannesson H."/>
        </authorList>
    </citation>
    <scope>NUCLEOTIDE SEQUENCE</scope>
    <source>
        <strain evidence="1">PSN293</strain>
    </source>
</reference>
<organism evidence="1 2">
    <name type="scientific">Rhypophila decipiens</name>
    <dbReference type="NCBI Taxonomy" id="261697"/>
    <lineage>
        <taxon>Eukaryota</taxon>
        <taxon>Fungi</taxon>
        <taxon>Dikarya</taxon>
        <taxon>Ascomycota</taxon>
        <taxon>Pezizomycotina</taxon>
        <taxon>Sordariomycetes</taxon>
        <taxon>Sordariomycetidae</taxon>
        <taxon>Sordariales</taxon>
        <taxon>Naviculisporaceae</taxon>
        <taxon>Rhypophila</taxon>
    </lineage>
</organism>